<evidence type="ECO:0000313" key="1">
    <source>
        <dbReference type="EMBL" id="CAC5380850.1"/>
    </source>
</evidence>
<dbReference type="EMBL" id="CACVKT020002953">
    <property type="protein sequence ID" value="CAC5380850.1"/>
    <property type="molecule type" value="Genomic_DNA"/>
</dbReference>
<dbReference type="Proteomes" id="UP000507470">
    <property type="component" value="Unassembled WGS sequence"/>
</dbReference>
<organism evidence="1 2">
    <name type="scientific">Mytilus coruscus</name>
    <name type="common">Sea mussel</name>
    <dbReference type="NCBI Taxonomy" id="42192"/>
    <lineage>
        <taxon>Eukaryota</taxon>
        <taxon>Metazoa</taxon>
        <taxon>Spiralia</taxon>
        <taxon>Lophotrochozoa</taxon>
        <taxon>Mollusca</taxon>
        <taxon>Bivalvia</taxon>
        <taxon>Autobranchia</taxon>
        <taxon>Pteriomorphia</taxon>
        <taxon>Mytilida</taxon>
        <taxon>Mytiloidea</taxon>
        <taxon>Mytilidae</taxon>
        <taxon>Mytilinae</taxon>
        <taxon>Mytilus</taxon>
    </lineage>
</organism>
<keyword evidence="2" id="KW-1185">Reference proteome</keyword>
<accession>A0A6J8BC16</accession>
<evidence type="ECO:0000313" key="2">
    <source>
        <dbReference type="Proteomes" id="UP000507470"/>
    </source>
</evidence>
<proteinExistence type="predicted"/>
<gene>
    <name evidence="1" type="ORF">MCOR_16780</name>
</gene>
<sequence>MTDSQRPQFQDVTIEIHSKAVDSDPRIVTQDEMAPSIQENHGVLLKSATYLGSDSTLDADFVLKGGALTVINKKPESLSNIETWTSAFLIYIALLLENWVSKAQNYLKYMQSIRLASSRNPVKFGTWDNLLLIGRPEVLREDKGVKTLDYSRKLMFFIGMGSEDEMEKFGTFSQRES</sequence>
<dbReference type="AlphaFoldDB" id="A0A6J8BC16"/>
<reference evidence="1 2" key="1">
    <citation type="submission" date="2020-06" db="EMBL/GenBank/DDBJ databases">
        <authorList>
            <person name="Li R."/>
            <person name="Bekaert M."/>
        </authorList>
    </citation>
    <scope>NUCLEOTIDE SEQUENCE [LARGE SCALE GENOMIC DNA]</scope>
    <source>
        <strain evidence="2">wild</strain>
    </source>
</reference>
<protein>
    <submittedName>
        <fullName evidence="1">Uncharacterized protein</fullName>
    </submittedName>
</protein>
<dbReference type="OrthoDB" id="10035003at2759"/>
<name>A0A6J8BC16_MYTCO</name>